<dbReference type="GO" id="GO:0140662">
    <property type="term" value="F:ATP-dependent protein folding chaperone"/>
    <property type="evidence" value="ECO:0007669"/>
    <property type="project" value="InterPro"/>
</dbReference>
<dbReference type="FunFam" id="3.90.640.10:FF:000002">
    <property type="entry name" value="Heat shock 70 kDa"/>
    <property type="match status" value="1"/>
</dbReference>
<comment type="similarity">
    <text evidence="3">Belongs to the heat shock protein 70 family.</text>
</comment>
<sequence>MPSVSYEPSFIRAFAQQPLIQTSTSFFFARVEGGGRELRSPLAHGDQPEPANSMKPKSKSREREPGEGSPPPLGIDLGTTFTCAGVYMNDWVEIIPNEEGNRKTPSCVAFRDEERLIGDAARDQAPMNAANTVYDLKRIVGRRFSDASVQTDILLWPFRVSPGPRDQPCITVRWHGEERQFSAEEVCAMLLGKMKDTAEAFLRSPVTECVVAVPATFNMAQRQATANAGALAGLKVLRVVSEPSAAALAFVLHKESVIREGDERKVLIFDFGGGTISVAVIFVEGGILEVKAMAGDSHLGGADFDRRLVRHFADEFKKQHKRDMSGNARALRKLETACERVKRSLAMTSRTTIDIDALFDGIDFYCPITRAQFEEISADLFEQCLAPVRRCLLDAKVAPEAIDDVVLVGGSTRIPKVQQLLQEFFGGKELSKNVNPDEAVAFGAAMYAAILGDKGGSQLADILPLEVVANSIGIETGGGSMTTILKRNNCIPTLKRMEFTTYTNSHTSVLLNVYEGEEPRAADNNLVGVYELTDLPPAPPDGLKIVVIVDIDSFGYIQISAETVTGQKIKCNAQSPSTPLYPSLGYLPEEESEGPWLSEQRTPPTAVKCPCVLEDERKGLVEMGGK</sequence>
<keyword evidence="2 3" id="KW-0067">ATP-binding</keyword>
<dbReference type="PROSITE" id="PS01036">
    <property type="entry name" value="HSP70_3"/>
    <property type="match status" value="1"/>
</dbReference>
<dbReference type="InterPro" id="IPR018181">
    <property type="entry name" value="Heat_shock_70_CS"/>
</dbReference>
<dbReference type="Pfam" id="PF00012">
    <property type="entry name" value="HSP70"/>
    <property type="match status" value="1"/>
</dbReference>
<evidence type="ECO:0000256" key="3">
    <source>
        <dbReference type="RuleBase" id="RU003322"/>
    </source>
</evidence>
<reference evidence="5" key="1">
    <citation type="submission" date="2016-03" db="EMBL/GenBank/DDBJ databases">
        <title>Mechanisms controlling the formation of the plant cell surface in tip-growing cells are functionally conserved among land plants.</title>
        <authorList>
            <person name="Honkanen S."/>
            <person name="Jones V.A."/>
            <person name="Morieri G."/>
            <person name="Champion C."/>
            <person name="Hetherington A.J."/>
            <person name="Kelly S."/>
            <person name="Saint-Marcoux D."/>
            <person name="Proust H."/>
            <person name="Prescott H."/>
            <person name="Dolan L."/>
        </authorList>
    </citation>
    <scope>NUCLEOTIDE SEQUENCE [LARGE SCALE GENOMIC DNA]</scope>
    <source>
        <tissue evidence="5">Whole gametophyte</tissue>
    </source>
</reference>
<accession>A0A176VLX2</accession>
<gene>
    <name evidence="5" type="ORF">AXG93_868s1390</name>
</gene>
<evidence type="ECO:0000256" key="2">
    <source>
        <dbReference type="ARBA" id="ARBA00022840"/>
    </source>
</evidence>
<dbReference type="PANTHER" id="PTHR19375">
    <property type="entry name" value="HEAT SHOCK PROTEIN 70KDA"/>
    <property type="match status" value="1"/>
</dbReference>
<dbReference type="InterPro" id="IPR029047">
    <property type="entry name" value="HSP70_peptide-bd_sf"/>
</dbReference>
<dbReference type="CDD" id="cd24028">
    <property type="entry name" value="ASKHA_NBD_HSP70_HSPA1-like"/>
    <property type="match status" value="1"/>
</dbReference>
<protein>
    <submittedName>
        <fullName evidence="5">Uncharacterized protein</fullName>
    </submittedName>
</protein>
<keyword evidence="1 3" id="KW-0547">Nucleotide-binding</keyword>
<proteinExistence type="inferred from homology"/>
<dbReference type="Gene3D" id="3.30.420.40">
    <property type="match status" value="2"/>
</dbReference>
<dbReference type="Gene3D" id="2.60.34.10">
    <property type="entry name" value="Substrate Binding Domain Of DNAk, Chain A, domain 1"/>
    <property type="match status" value="1"/>
</dbReference>
<feature type="region of interest" description="Disordered" evidence="4">
    <location>
        <begin position="37"/>
        <end position="76"/>
    </location>
</feature>
<dbReference type="Proteomes" id="UP000077202">
    <property type="component" value="Unassembled WGS sequence"/>
</dbReference>
<comment type="caution">
    <text evidence="5">The sequence shown here is derived from an EMBL/GenBank/DDBJ whole genome shotgun (WGS) entry which is preliminary data.</text>
</comment>
<dbReference type="SUPFAM" id="SSF100920">
    <property type="entry name" value="Heat shock protein 70kD (HSP70), peptide-binding domain"/>
    <property type="match status" value="1"/>
</dbReference>
<dbReference type="Gene3D" id="3.30.30.30">
    <property type="match status" value="1"/>
</dbReference>
<dbReference type="SUPFAM" id="SSF53067">
    <property type="entry name" value="Actin-like ATPase domain"/>
    <property type="match status" value="2"/>
</dbReference>
<name>A0A176VLX2_MARPO</name>
<dbReference type="AlphaFoldDB" id="A0A176VLX2"/>
<evidence type="ECO:0000313" key="5">
    <source>
        <dbReference type="EMBL" id="OAE21301.1"/>
    </source>
</evidence>
<dbReference type="EMBL" id="LVLJ01003476">
    <property type="protein sequence ID" value="OAE21301.1"/>
    <property type="molecule type" value="Genomic_DNA"/>
</dbReference>
<keyword evidence="6" id="KW-1185">Reference proteome</keyword>
<dbReference type="Gene3D" id="3.90.640.10">
    <property type="entry name" value="Actin, Chain A, domain 4"/>
    <property type="match status" value="1"/>
</dbReference>
<evidence type="ECO:0000313" key="6">
    <source>
        <dbReference type="Proteomes" id="UP000077202"/>
    </source>
</evidence>
<organism evidence="5 6">
    <name type="scientific">Marchantia polymorpha subsp. ruderalis</name>
    <dbReference type="NCBI Taxonomy" id="1480154"/>
    <lineage>
        <taxon>Eukaryota</taxon>
        <taxon>Viridiplantae</taxon>
        <taxon>Streptophyta</taxon>
        <taxon>Embryophyta</taxon>
        <taxon>Marchantiophyta</taxon>
        <taxon>Marchantiopsida</taxon>
        <taxon>Marchantiidae</taxon>
        <taxon>Marchantiales</taxon>
        <taxon>Marchantiaceae</taxon>
        <taxon>Marchantia</taxon>
    </lineage>
</organism>
<evidence type="ECO:0000256" key="4">
    <source>
        <dbReference type="SAM" id="MobiDB-lite"/>
    </source>
</evidence>
<dbReference type="InterPro" id="IPR043129">
    <property type="entry name" value="ATPase_NBD"/>
</dbReference>
<dbReference type="InterPro" id="IPR013126">
    <property type="entry name" value="Hsp_70_fam"/>
</dbReference>
<dbReference type="FunFam" id="3.30.30.30:FF:000002">
    <property type="entry name" value="Heat shock 70 kDa protein 4"/>
    <property type="match status" value="1"/>
</dbReference>
<dbReference type="GO" id="GO:0005524">
    <property type="term" value="F:ATP binding"/>
    <property type="evidence" value="ECO:0007669"/>
    <property type="project" value="UniProtKB-KW"/>
</dbReference>
<dbReference type="PRINTS" id="PR00301">
    <property type="entry name" value="HEATSHOCK70"/>
</dbReference>
<evidence type="ECO:0000256" key="1">
    <source>
        <dbReference type="ARBA" id="ARBA00022741"/>
    </source>
</evidence>